<dbReference type="SMART" id="SM00128">
    <property type="entry name" value="IPPc"/>
    <property type="match status" value="1"/>
</dbReference>
<dbReference type="Pfam" id="PF22669">
    <property type="entry name" value="Exo_endo_phos2"/>
    <property type="match status" value="1"/>
</dbReference>
<dbReference type="Gene3D" id="3.60.10.10">
    <property type="entry name" value="Endonuclease/exonuclease/phosphatase"/>
    <property type="match status" value="1"/>
</dbReference>
<dbReference type="InterPro" id="IPR036691">
    <property type="entry name" value="Endo/exonu/phosph_ase_sf"/>
</dbReference>
<dbReference type="Proteomes" id="UP000038040">
    <property type="component" value="Unplaced"/>
</dbReference>
<evidence type="ECO:0000256" key="2">
    <source>
        <dbReference type="ARBA" id="ARBA00022801"/>
    </source>
</evidence>
<evidence type="ECO:0000259" key="4">
    <source>
        <dbReference type="SMART" id="SM00128"/>
    </source>
</evidence>
<organism evidence="5 6">
    <name type="scientific">Dracunculus medinensis</name>
    <name type="common">Guinea worm</name>
    <dbReference type="NCBI Taxonomy" id="318479"/>
    <lineage>
        <taxon>Eukaryota</taxon>
        <taxon>Metazoa</taxon>
        <taxon>Ecdysozoa</taxon>
        <taxon>Nematoda</taxon>
        <taxon>Chromadorea</taxon>
        <taxon>Rhabditida</taxon>
        <taxon>Spirurina</taxon>
        <taxon>Dracunculoidea</taxon>
        <taxon>Dracunculidae</taxon>
        <taxon>Dracunculus</taxon>
    </lineage>
</organism>
<dbReference type="AlphaFoldDB" id="A0A0N4U4W9"/>
<dbReference type="WBParaSite" id="DME_0000185801-mRNA-1">
    <property type="protein sequence ID" value="DME_0000185801-mRNA-1"/>
    <property type="gene ID" value="DME_0000185801"/>
</dbReference>
<dbReference type="SUPFAM" id="SSF56219">
    <property type="entry name" value="DNase I-like"/>
    <property type="match status" value="1"/>
</dbReference>
<comment type="similarity">
    <text evidence="3">Belongs to the inositol 1,4,5-trisphosphate 5-phosphatase type I family.</text>
</comment>
<dbReference type="InterPro" id="IPR000300">
    <property type="entry name" value="IPPc"/>
</dbReference>
<accession>A0A0N4U4W9</accession>
<keyword evidence="2" id="KW-0378">Hydrolase</keyword>
<feature type="domain" description="Inositol polyphosphate-related phosphatase" evidence="4">
    <location>
        <begin position="3"/>
        <end position="392"/>
    </location>
</feature>
<dbReference type="PANTHER" id="PTHR12997:SF2">
    <property type="entry name" value="INOSITOL POLYPHOSPHATE-5-PHOSPHATASE A"/>
    <property type="match status" value="1"/>
</dbReference>
<sequence>LLKKFQVAAQAHFVAVHMQEAGGKNFEEFTVQVPGMVEKIAFRMNCLGYTIGRAYLDLDFENVDQYTALGSMYFFMEVLYSRIEQYDFVTHEYSRLNKGFEMMEKEIDKCSKIRKKKFPKDFWPRMKWGRKGYMHSRFRFNNQPIDIVNVHLFHDDSNIALIQENPLMYSENRKRALNYVLDEVSRNCIKQNDTPLFIFGDLNFRLNCLTFLNRITEGADIRHDSLESFGSLKDSAGSSNRLGCGNILSMPSDHLKRSISAVEFRKTQDSLEDRNNCVLRIEKKRFDYINHKQLLNEWHQYLEDDREAKNFPMLFELPIHFPPTYPWSEDPTESGSFMKTRAPAWCDRVLMNSDAFQLVNSDNDAKYDSIGKIVCMGDHKVIIYFLAIDVIY</sequence>
<dbReference type="EC" id="3.1.3.56" evidence="1"/>
<proteinExistence type="inferred from homology"/>
<reference evidence="6" key="1">
    <citation type="submission" date="2017-02" db="UniProtKB">
        <authorList>
            <consortium name="WormBaseParasite"/>
        </authorList>
    </citation>
    <scope>IDENTIFICATION</scope>
</reference>
<protein>
    <recommendedName>
        <fullName evidence="1">inositol-polyphosphate 5-phosphatase</fullName>
        <ecNumber evidence="1">3.1.3.56</ecNumber>
    </recommendedName>
</protein>
<evidence type="ECO:0000256" key="1">
    <source>
        <dbReference type="ARBA" id="ARBA00012997"/>
    </source>
</evidence>
<dbReference type="PANTHER" id="PTHR12997">
    <property type="entry name" value="TYPE I INOSITOL-1,4,5-TRISPHOSPHATE 5-PHOSPHATASE"/>
    <property type="match status" value="1"/>
</dbReference>
<dbReference type="GO" id="GO:0004445">
    <property type="term" value="F:inositol-polyphosphate 5-phosphatase activity"/>
    <property type="evidence" value="ECO:0007669"/>
    <property type="project" value="UniProtKB-EC"/>
</dbReference>
<dbReference type="GO" id="GO:0046856">
    <property type="term" value="P:phosphatidylinositol dephosphorylation"/>
    <property type="evidence" value="ECO:0007669"/>
    <property type="project" value="InterPro"/>
</dbReference>
<evidence type="ECO:0000313" key="6">
    <source>
        <dbReference type="WBParaSite" id="DME_0000185801-mRNA-1"/>
    </source>
</evidence>
<evidence type="ECO:0000256" key="3">
    <source>
        <dbReference type="ARBA" id="ARBA00023599"/>
    </source>
</evidence>
<dbReference type="InterPro" id="IPR039737">
    <property type="entry name" value="INPP5A"/>
</dbReference>
<evidence type="ECO:0000313" key="5">
    <source>
        <dbReference type="Proteomes" id="UP000038040"/>
    </source>
</evidence>
<name>A0A0N4U4W9_DRAME</name>